<gene>
    <name evidence="1" type="ORF">C8E89_11792</name>
</gene>
<keyword evidence="2" id="KW-1185">Reference proteome</keyword>
<dbReference type="Proteomes" id="UP000247781">
    <property type="component" value="Unassembled WGS sequence"/>
</dbReference>
<reference evidence="1 2" key="2">
    <citation type="submission" date="2018-06" db="EMBL/GenBank/DDBJ databases">
        <title>Sequencing of bacterial isolates from soil warming experiment in Harvard Forest, Massachusetts, USA.</title>
        <authorList>
            <person name="Deangelis K.PhD."/>
        </authorList>
    </citation>
    <scope>NUCLEOTIDE SEQUENCE [LARGE SCALE GENOMIC DNA]</scope>
    <source>
        <strain evidence="1 2">GAS496</strain>
    </source>
</reference>
<proteinExistence type="predicted"/>
<evidence type="ECO:0000313" key="1">
    <source>
        <dbReference type="EMBL" id="PXX05583.1"/>
    </source>
</evidence>
<dbReference type="OrthoDB" id="3785690at2"/>
<dbReference type="RefSeq" id="WP_110318371.1">
    <property type="nucleotide sequence ID" value="NZ_QJJU01000017.1"/>
</dbReference>
<dbReference type="AlphaFoldDB" id="A0A318HGF3"/>
<comment type="caution">
    <text evidence="1">The sequence shown here is derived from an EMBL/GenBank/DDBJ whole genome shotgun (WGS) entry which is preliminary data.</text>
</comment>
<sequence>MSRVAYAHDAVLILDPGGDSRAPGGAITVALCGHWDHEPPCPLAPHHTDASPGGDDTVRLRVLFAAEPADEERVRTLIGEALSSGRLTGPDGRVTRWMVQSSAAGSVRPDEADHAAGLVAN</sequence>
<organism evidence="1 2">
    <name type="scientific">Mycolicibacterium moriokaense</name>
    <dbReference type="NCBI Taxonomy" id="39691"/>
    <lineage>
        <taxon>Bacteria</taxon>
        <taxon>Bacillati</taxon>
        <taxon>Actinomycetota</taxon>
        <taxon>Actinomycetes</taxon>
        <taxon>Mycobacteriales</taxon>
        <taxon>Mycobacteriaceae</taxon>
        <taxon>Mycolicibacterium</taxon>
    </lineage>
</organism>
<name>A0A318HGF3_9MYCO</name>
<dbReference type="EMBL" id="QJJU01000017">
    <property type="protein sequence ID" value="PXX05583.1"/>
    <property type="molecule type" value="Genomic_DNA"/>
</dbReference>
<evidence type="ECO:0000313" key="2">
    <source>
        <dbReference type="Proteomes" id="UP000247781"/>
    </source>
</evidence>
<accession>A0A318HGF3</accession>
<reference evidence="2" key="1">
    <citation type="submission" date="2018-05" db="EMBL/GenBank/DDBJ databases">
        <authorList>
            <person name="Deangelis K."/>
            <person name="Huntemann M."/>
            <person name="Clum A."/>
            <person name="Pillay M."/>
            <person name="Palaniappan K."/>
            <person name="Varghese N."/>
            <person name="Mikhailova N."/>
            <person name="Stamatis D."/>
            <person name="Reddy T."/>
            <person name="Daum C."/>
            <person name="Shapiro N."/>
            <person name="Ivanova N."/>
            <person name="Kyrpides N."/>
            <person name="Woyke T."/>
        </authorList>
    </citation>
    <scope>NUCLEOTIDE SEQUENCE [LARGE SCALE GENOMIC DNA]</scope>
    <source>
        <strain evidence="2">GAS496</strain>
    </source>
</reference>
<protein>
    <submittedName>
        <fullName evidence="1">Uncharacterized protein</fullName>
    </submittedName>
</protein>